<reference evidence="1" key="1">
    <citation type="submission" date="2018-10" db="EMBL/GenBank/DDBJ databases">
        <title>Hidden diversity of soil giant viruses.</title>
        <authorList>
            <person name="Schulz F."/>
            <person name="Alteio L."/>
            <person name="Goudeau D."/>
            <person name="Ryan E.M."/>
            <person name="Malmstrom R.R."/>
            <person name="Blanchard J."/>
            <person name="Woyke T."/>
        </authorList>
    </citation>
    <scope>NUCLEOTIDE SEQUENCE</scope>
    <source>
        <strain evidence="1">EDV1</strain>
    </source>
</reference>
<proteinExistence type="predicted"/>
<sequence length="232" mass="27804">MFIIFRRLIKSQKKVVVGKAETLDECKIILKEHIKDLKTIETDSIIKEYGDVEIVDVGWGIFEPTKRIESQIIAEYTIEEIYDPDHVIYSEKEVLDEIKKKKKLKKMEKIEKTDKEILAKIYESYAKEEKYMYSRADTFTKLSPYGIETLLKWCNTHTNRSDILFLTGYLYHCILDYPYDHFMKYYIDAAKLGNIGAMEYIQSYGKRELWDYWKPIYNNAKKYHTRSFYKLI</sequence>
<gene>
    <name evidence="1" type="ORF">Edafosvirus1_142</name>
</gene>
<name>A0A3G4ZUZ0_9VIRU</name>
<evidence type="ECO:0000313" key="1">
    <source>
        <dbReference type="EMBL" id="AYV77811.1"/>
    </source>
</evidence>
<organism evidence="1">
    <name type="scientific">Edafosvirus sp</name>
    <dbReference type="NCBI Taxonomy" id="2487765"/>
    <lineage>
        <taxon>Viruses</taxon>
        <taxon>Varidnaviria</taxon>
        <taxon>Bamfordvirae</taxon>
        <taxon>Nucleocytoviricota</taxon>
        <taxon>Megaviricetes</taxon>
        <taxon>Imitervirales</taxon>
        <taxon>Mimiviridae</taxon>
        <taxon>Klosneuvirinae</taxon>
    </lineage>
</organism>
<dbReference type="EMBL" id="MK072066">
    <property type="protein sequence ID" value="AYV77811.1"/>
    <property type="molecule type" value="Genomic_DNA"/>
</dbReference>
<protein>
    <submittedName>
        <fullName evidence="1">Uncharacterized protein</fullName>
    </submittedName>
</protein>
<accession>A0A3G4ZUZ0</accession>